<dbReference type="Proteomes" id="UP000251571">
    <property type="component" value="Unassembled WGS sequence"/>
</dbReference>
<name>A0A2Y9B9Y3_9RHOB</name>
<keyword evidence="1" id="KW-0732">Signal</keyword>
<evidence type="ECO:0000313" key="4">
    <source>
        <dbReference type="Proteomes" id="UP000245839"/>
    </source>
</evidence>
<dbReference type="AlphaFoldDB" id="A0A2Y9B9Y3"/>
<dbReference type="RefSeq" id="WP_109566579.1">
    <property type="nucleotide sequence ID" value="NZ_QGDJ01000026.1"/>
</dbReference>
<accession>A0A2Y9B9Y3</accession>
<organism evidence="3 5">
    <name type="scientific">Jannaschia seohaensis</name>
    <dbReference type="NCBI Taxonomy" id="475081"/>
    <lineage>
        <taxon>Bacteria</taxon>
        <taxon>Pseudomonadati</taxon>
        <taxon>Pseudomonadota</taxon>
        <taxon>Alphaproteobacteria</taxon>
        <taxon>Rhodobacterales</taxon>
        <taxon>Roseobacteraceae</taxon>
        <taxon>Jannaschia</taxon>
    </lineage>
</organism>
<reference evidence="5" key="1">
    <citation type="submission" date="2016-10" db="EMBL/GenBank/DDBJ databases">
        <authorList>
            <person name="Varghese N."/>
            <person name="Submissions S."/>
        </authorList>
    </citation>
    <scope>NUCLEOTIDE SEQUENCE [LARGE SCALE GENOMIC DNA]</scope>
    <source>
        <strain evidence="5">DSM 25227</strain>
    </source>
</reference>
<dbReference type="Proteomes" id="UP000245839">
    <property type="component" value="Unassembled WGS sequence"/>
</dbReference>
<keyword evidence="4" id="KW-1185">Reference proteome</keyword>
<feature type="chain" id="PRO_5044071939" evidence="1">
    <location>
        <begin position="22"/>
        <end position="84"/>
    </location>
</feature>
<dbReference type="EMBL" id="UETC01000026">
    <property type="protein sequence ID" value="SSA51837.1"/>
    <property type="molecule type" value="Genomic_DNA"/>
</dbReference>
<feature type="signal peptide" evidence="1">
    <location>
        <begin position="1"/>
        <end position="21"/>
    </location>
</feature>
<dbReference type="EMBL" id="QGDJ01000026">
    <property type="protein sequence ID" value="PWJ10068.1"/>
    <property type="molecule type" value="Genomic_DNA"/>
</dbReference>
<reference evidence="2 4" key="3">
    <citation type="submission" date="2018-03" db="EMBL/GenBank/DDBJ databases">
        <title>Genomic Encyclopedia of Archaeal and Bacterial Type Strains, Phase II (KMG-II): from individual species to whole genera.</title>
        <authorList>
            <person name="Goeker M."/>
        </authorList>
    </citation>
    <scope>NUCLEOTIDE SEQUENCE [LARGE SCALE GENOMIC DNA]</scope>
    <source>
        <strain evidence="2 4">DSM 25227</strain>
    </source>
</reference>
<gene>
    <name evidence="2" type="ORF">BCF38_12631</name>
    <name evidence="3" type="ORF">SAMN05421539_12631</name>
</gene>
<dbReference type="OrthoDB" id="7659255at2"/>
<protein>
    <submittedName>
        <fullName evidence="3">Uncharacterized protein</fullName>
    </submittedName>
</protein>
<evidence type="ECO:0000256" key="1">
    <source>
        <dbReference type="SAM" id="SignalP"/>
    </source>
</evidence>
<reference evidence="3" key="2">
    <citation type="submission" date="2016-10" db="EMBL/GenBank/DDBJ databases">
        <authorList>
            <person name="Cai Z."/>
        </authorList>
    </citation>
    <scope>NUCLEOTIDE SEQUENCE [LARGE SCALE GENOMIC DNA]</scope>
    <source>
        <strain evidence="3">DSM 25227</strain>
    </source>
</reference>
<evidence type="ECO:0000313" key="2">
    <source>
        <dbReference type="EMBL" id="PWJ10068.1"/>
    </source>
</evidence>
<sequence length="84" mass="9033">MKLMTAALVAGLLTVGGLAQAQSMGQGYDMLTTALMSDFERMGIPTDVLDDLTLAQVAEIKDIVEADDSDNFKKGRIEAIIRDN</sequence>
<proteinExistence type="predicted"/>
<evidence type="ECO:0000313" key="5">
    <source>
        <dbReference type="Proteomes" id="UP000251571"/>
    </source>
</evidence>
<evidence type="ECO:0000313" key="3">
    <source>
        <dbReference type="EMBL" id="SSA51837.1"/>
    </source>
</evidence>